<dbReference type="STRING" id="430453.SAMN04487962_13311"/>
<evidence type="ECO:0000256" key="2">
    <source>
        <dbReference type="ARBA" id="ARBA00022908"/>
    </source>
</evidence>
<dbReference type="Gene3D" id="1.10.150.130">
    <property type="match status" value="1"/>
</dbReference>
<proteinExistence type="inferred from homology"/>
<dbReference type="InterPro" id="IPR002104">
    <property type="entry name" value="Integrase_catalytic"/>
</dbReference>
<dbReference type="EMBL" id="FOHZ01000033">
    <property type="protein sequence ID" value="SET86516.1"/>
    <property type="molecule type" value="Genomic_DNA"/>
</dbReference>
<evidence type="ECO:0000313" key="6">
    <source>
        <dbReference type="EMBL" id="SET86516.1"/>
    </source>
</evidence>
<dbReference type="InterPro" id="IPR011010">
    <property type="entry name" value="DNA_brk_join_enz"/>
</dbReference>
<dbReference type="GO" id="GO:0015074">
    <property type="term" value="P:DNA integration"/>
    <property type="evidence" value="ECO:0007669"/>
    <property type="project" value="UniProtKB-KW"/>
</dbReference>
<dbReference type="InterPro" id="IPR013762">
    <property type="entry name" value="Integrase-like_cat_sf"/>
</dbReference>
<sequence length="406" mass="45420">MVVDIELKKKSIDQVLDGPRPAEYRVLGKPFLRILVRKHKVSLAVRLNRRGLRKCEVLGEYPYLSLKDFERLGTERYTQCTQSAYPRLAEVTFGQVFEELFVTLKQRERLRTLPKYQQLYRDFLANTLGARRLSVITSLDVVNALKEVSETRSDATYNHVRVLVVGVFKVAIAYNLTSFDPTRAVPPRKLDNIVKRYLTDPEVEAFVAACRTYRDSLPHQALLLALLTGARIGNIIGLYKADIAPDGSRLTFRKTKSGRAQTLPVDPAVAPVLKHILSLSDPASEFLFSSDKSRTGHITHPRQAFIDLCREAGIATRGSDYPLRPSFPTEPVNIHSLRKTYATAALEATGNLYSSSQLLGHSSLEVTKRYAFVTEHSLENAVNATTTRLLGQSGTGETLHLDPCLP</sequence>
<dbReference type="InterPro" id="IPR050808">
    <property type="entry name" value="Phage_Integrase"/>
</dbReference>
<evidence type="ECO:0000313" key="7">
    <source>
        <dbReference type="Proteomes" id="UP000198762"/>
    </source>
</evidence>
<reference evidence="7" key="1">
    <citation type="submission" date="2016-10" db="EMBL/GenBank/DDBJ databases">
        <authorList>
            <person name="Varghese N."/>
            <person name="Submissions S."/>
        </authorList>
    </citation>
    <scope>NUCLEOTIDE SEQUENCE [LARGE SCALE GENOMIC DNA]</scope>
    <source>
        <strain evidence="7">CGMCC 1.6489</strain>
    </source>
</reference>
<dbReference type="CDD" id="cd00796">
    <property type="entry name" value="INT_Rci_Hp1_C"/>
    <property type="match status" value="1"/>
</dbReference>
<keyword evidence="3" id="KW-0238">DNA-binding</keyword>
<keyword evidence="4" id="KW-0233">DNA recombination</keyword>
<evidence type="ECO:0000256" key="3">
    <source>
        <dbReference type="ARBA" id="ARBA00023125"/>
    </source>
</evidence>
<gene>
    <name evidence="6" type="ORF">SAMN04487962_13311</name>
</gene>
<evidence type="ECO:0000259" key="5">
    <source>
        <dbReference type="PROSITE" id="PS51898"/>
    </source>
</evidence>
<dbReference type="PANTHER" id="PTHR30629:SF2">
    <property type="entry name" value="PROPHAGE INTEGRASE INTS-RELATED"/>
    <property type="match status" value="1"/>
</dbReference>
<dbReference type="RefSeq" id="WP_091854805.1">
    <property type="nucleotide sequence ID" value="NZ_FOHZ01000033.1"/>
</dbReference>
<evidence type="ECO:0000256" key="4">
    <source>
        <dbReference type="ARBA" id="ARBA00023172"/>
    </source>
</evidence>
<dbReference type="Gene3D" id="1.10.443.10">
    <property type="entry name" value="Intergrase catalytic core"/>
    <property type="match status" value="1"/>
</dbReference>
<dbReference type="InterPro" id="IPR010998">
    <property type="entry name" value="Integrase_recombinase_N"/>
</dbReference>
<dbReference type="PANTHER" id="PTHR30629">
    <property type="entry name" value="PROPHAGE INTEGRASE"/>
    <property type="match status" value="1"/>
</dbReference>
<evidence type="ECO:0000256" key="1">
    <source>
        <dbReference type="ARBA" id="ARBA00008857"/>
    </source>
</evidence>
<dbReference type="PROSITE" id="PS51898">
    <property type="entry name" value="TYR_RECOMBINASE"/>
    <property type="match status" value="1"/>
</dbReference>
<dbReference type="GO" id="GO:0003677">
    <property type="term" value="F:DNA binding"/>
    <property type="evidence" value="ECO:0007669"/>
    <property type="project" value="UniProtKB-KW"/>
</dbReference>
<dbReference type="GO" id="GO:0006310">
    <property type="term" value="P:DNA recombination"/>
    <property type="evidence" value="ECO:0007669"/>
    <property type="project" value="UniProtKB-KW"/>
</dbReference>
<protein>
    <submittedName>
        <fullName evidence="6">Site-specific recombinase XerD</fullName>
    </submittedName>
</protein>
<dbReference type="SUPFAM" id="SSF56349">
    <property type="entry name" value="DNA breaking-rejoining enzymes"/>
    <property type="match status" value="1"/>
</dbReference>
<feature type="domain" description="Tyr recombinase" evidence="5">
    <location>
        <begin position="193"/>
        <end position="383"/>
    </location>
</feature>
<accession>A0A1I0HT77</accession>
<organism evidence="6 7">
    <name type="scientific">Marinobacter segnicrescens</name>
    <dbReference type="NCBI Taxonomy" id="430453"/>
    <lineage>
        <taxon>Bacteria</taxon>
        <taxon>Pseudomonadati</taxon>
        <taxon>Pseudomonadota</taxon>
        <taxon>Gammaproteobacteria</taxon>
        <taxon>Pseudomonadales</taxon>
        <taxon>Marinobacteraceae</taxon>
        <taxon>Marinobacter</taxon>
    </lineage>
</organism>
<name>A0A1I0HT77_9GAMM</name>
<dbReference type="Proteomes" id="UP000198762">
    <property type="component" value="Unassembled WGS sequence"/>
</dbReference>
<keyword evidence="7" id="KW-1185">Reference proteome</keyword>
<dbReference type="OrthoDB" id="9795573at2"/>
<dbReference type="AlphaFoldDB" id="A0A1I0HT77"/>
<dbReference type="Pfam" id="PF00589">
    <property type="entry name" value="Phage_integrase"/>
    <property type="match status" value="1"/>
</dbReference>
<keyword evidence="2" id="KW-0229">DNA integration</keyword>
<comment type="similarity">
    <text evidence="1">Belongs to the 'phage' integrase family.</text>
</comment>